<comment type="caution">
    <text evidence="2">The sequence shown here is derived from an EMBL/GenBank/DDBJ whole genome shotgun (WGS) entry which is preliminary data.</text>
</comment>
<protein>
    <submittedName>
        <fullName evidence="2">Uncharacterized protein</fullName>
    </submittedName>
</protein>
<dbReference type="EMBL" id="JAANIU010001190">
    <property type="protein sequence ID" value="KAG1568246.1"/>
    <property type="molecule type" value="Genomic_DNA"/>
</dbReference>
<evidence type="ECO:0000256" key="1">
    <source>
        <dbReference type="SAM" id="MobiDB-lite"/>
    </source>
</evidence>
<keyword evidence="3" id="KW-1185">Reference proteome</keyword>
<evidence type="ECO:0000313" key="3">
    <source>
        <dbReference type="Proteomes" id="UP000740926"/>
    </source>
</evidence>
<organism evidence="2 3">
    <name type="scientific">Rhizopus delemar</name>
    <dbReference type="NCBI Taxonomy" id="936053"/>
    <lineage>
        <taxon>Eukaryota</taxon>
        <taxon>Fungi</taxon>
        <taxon>Fungi incertae sedis</taxon>
        <taxon>Mucoromycota</taxon>
        <taxon>Mucoromycotina</taxon>
        <taxon>Mucoromycetes</taxon>
        <taxon>Mucorales</taxon>
        <taxon>Mucorineae</taxon>
        <taxon>Rhizopodaceae</taxon>
        <taxon>Rhizopus</taxon>
    </lineage>
</organism>
<name>A0A9P6Z0H1_9FUNG</name>
<sequence>MSNDKENTKTNASDGEREQCKDLAKEYFFVNVQYEGTKELNSMKKKLKIKQQLGESSAVRIVERDKHFVPEKEESVGSVIKTKACTLRKEYHDLDSNRKAIVSLGLNSILDLSYKYPDAQSTLFNNRQWLHLKRTNKPKEYVSTEYAYISEILKPIFKAYNPAKTSDENLKALYVQTKTLMEQNDPEIDVRKKDISFCIHVMLQILMAVKHEPGLFSDTVNSSEWDYIVKFWGPITQRLFYFSGLRLKWGDTHLTLHDTIGDIVLKVDLRIIHDSIKQRYNVENEVGVAEVAEENPGSVKFSSDRCKVLIESKAIVDRFILDGCHIDNVDSLQICGMEIYFIKLELRDNGLYIGTQHYHSVVDASLNSLEKYIELAFNLMCFRDRCIEIYNTYENHLASSRGQQKSTKRPAPRHIDDEMSTKQTWIRGSWNPPRTTKTPPPPEPSNLYFKEQ</sequence>
<reference evidence="2 3" key="1">
    <citation type="journal article" date="2020" name="Microb. Genom.">
        <title>Genetic diversity of clinical and environmental Mucorales isolates obtained from an investigation of mucormycosis cases among solid organ transplant recipients.</title>
        <authorList>
            <person name="Nguyen M.H."/>
            <person name="Kaul D."/>
            <person name="Muto C."/>
            <person name="Cheng S.J."/>
            <person name="Richter R.A."/>
            <person name="Bruno V.M."/>
            <person name="Liu G."/>
            <person name="Beyhan S."/>
            <person name="Sundermann A.J."/>
            <person name="Mounaud S."/>
            <person name="Pasculle A.W."/>
            <person name="Nierman W.C."/>
            <person name="Driscoll E."/>
            <person name="Cumbie R."/>
            <person name="Clancy C.J."/>
            <person name="Dupont C.L."/>
        </authorList>
    </citation>
    <scope>NUCLEOTIDE SEQUENCE [LARGE SCALE GENOMIC DNA]</scope>
    <source>
        <strain evidence="2 3">GL24</strain>
    </source>
</reference>
<dbReference type="Proteomes" id="UP000740926">
    <property type="component" value="Unassembled WGS sequence"/>
</dbReference>
<gene>
    <name evidence="2" type="ORF">G6F50_007466</name>
</gene>
<proteinExistence type="predicted"/>
<feature type="region of interest" description="Disordered" evidence="1">
    <location>
        <begin position="400"/>
        <end position="452"/>
    </location>
</feature>
<evidence type="ECO:0000313" key="2">
    <source>
        <dbReference type="EMBL" id="KAG1568246.1"/>
    </source>
</evidence>
<accession>A0A9P6Z0H1</accession>
<dbReference type="AlphaFoldDB" id="A0A9P6Z0H1"/>